<dbReference type="AlphaFoldDB" id="A0A2I2KY62"/>
<proteinExistence type="predicted"/>
<gene>
    <name evidence="2" type="ORF">FRACA_4970001</name>
</gene>
<evidence type="ECO:0000313" key="3">
    <source>
        <dbReference type="Proteomes" id="UP000234331"/>
    </source>
</evidence>
<feature type="region of interest" description="Disordered" evidence="1">
    <location>
        <begin position="39"/>
        <end position="58"/>
    </location>
</feature>
<evidence type="ECO:0000256" key="1">
    <source>
        <dbReference type="SAM" id="MobiDB-lite"/>
    </source>
</evidence>
<reference evidence="2 3" key="1">
    <citation type="submission" date="2017-06" db="EMBL/GenBank/DDBJ databases">
        <authorList>
            <person name="Kim H.J."/>
            <person name="Triplett B.A."/>
        </authorList>
    </citation>
    <scope>NUCLEOTIDE SEQUENCE [LARGE SCALE GENOMIC DNA]</scope>
    <source>
        <strain evidence="2">FRACA_ARgP5</strain>
    </source>
</reference>
<protein>
    <submittedName>
        <fullName evidence="2">Uncharacterized protein</fullName>
    </submittedName>
</protein>
<evidence type="ECO:0000313" key="2">
    <source>
        <dbReference type="EMBL" id="SNQ50612.1"/>
    </source>
</evidence>
<feature type="region of interest" description="Disordered" evidence="1">
    <location>
        <begin position="1"/>
        <end position="24"/>
    </location>
</feature>
<dbReference type="EMBL" id="FZMO01000442">
    <property type="protein sequence ID" value="SNQ50612.1"/>
    <property type="molecule type" value="Genomic_DNA"/>
</dbReference>
<accession>A0A2I2KY62</accession>
<keyword evidence="3" id="KW-1185">Reference proteome</keyword>
<dbReference type="Proteomes" id="UP000234331">
    <property type="component" value="Unassembled WGS sequence"/>
</dbReference>
<sequence>MGNGRCCGDLNDSRDGETGRGRDSIQFEHRIANPITHASARHLEKTARNARGKSRDAGAVVADPVARLTTWRQIGKLPCARGSSLRVTMRTRSATGPNLKYGKPWPIPTI</sequence>
<name>A0A2I2KY62_9ACTN</name>
<organism evidence="2 3">
    <name type="scientific">Frankia canadensis</name>
    <dbReference type="NCBI Taxonomy" id="1836972"/>
    <lineage>
        <taxon>Bacteria</taxon>
        <taxon>Bacillati</taxon>
        <taxon>Actinomycetota</taxon>
        <taxon>Actinomycetes</taxon>
        <taxon>Frankiales</taxon>
        <taxon>Frankiaceae</taxon>
        <taxon>Frankia</taxon>
    </lineage>
</organism>
<feature type="compositionally biased region" description="Basic and acidic residues" evidence="1">
    <location>
        <begin position="11"/>
        <end position="24"/>
    </location>
</feature>
<feature type="region of interest" description="Disordered" evidence="1">
    <location>
        <begin position="89"/>
        <end position="110"/>
    </location>
</feature>